<dbReference type="Pfam" id="PF03787">
    <property type="entry name" value="RAMPs"/>
    <property type="match status" value="1"/>
</dbReference>
<evidence type="ECO:0000256" key="1">
    <source>
        <dbReference type="ARBA" id="ARBA00023118"/>
    </source>
</evidence>
<keyword evidence="1" id="KW-0051">Antiviral defense</keyword>
<proteinExistence type="predicted"/>
<dbReference type="Proteomes" id="UP000027058">
    <property type="component" value="Unassembled WGS sequence"/>
</dbReference>
<sequence length="225" mass="26287">MFEIEVKLTTVSSCLIGNQTESFSVGGTDQSTTIDENGRPIIHGSSFKGALRNIIRENEVELPETQKYIECILTKLLEKYKEISQEGKIEKLVRKIENYKKEPKAHYIFGIEGINNMPRIYCSDFRVRQDEEKDNNDYFRYETKNTLREEHNTLTSLPRTYRVVKPKVNFEGILRFRDVYFNECNVDFVKIKKEIQNQILKFNDGFYGIGNSKSRGYGQVKVIVK</sequence>
<dbReference type="CDD" id="cd09726">
    <property type="entry name" value="RAMP_I_III"/>
    <property type="match status" value="1"/>
</dbReference>
<accession>A0AB73C5D4</accession>
<evidence type="ECO:0000313" key="3">
    <source>
        <dbReference type="EMBL" id="KDE73397.1"/>
    </source>
</evidence>
<feature type="domain" description="CRISPR type III-associated protein" evidence="2">
    <location>
        <begin position="7"/>
        <end position="221"/>
    </location>
</feature>
<protein>
    <submittedName>
        <fullName evidence="3">CRISPR-associated protein</fullName>
    </submittedName>
</protein>
<dbReference type="InterPro" id="IPR005537">
    <property type="entry name" value="RAMP_III_fam"/>
</dbReference>
<reference evidence="3 4" key="1">
    <citation type="submission" date="2014-01" db="EMBL/GenBank/DDBJ databases">
        <title>Comparative genomics of Fusobacterium necrophorum wild isolates.</title>
        <authorList>
            <person name="Kittichotirat W."/>
            <person name="Bumgarner R.E."/>
            <person name="Lawrence P."/>
        </authorList>
    </citation>
    <scope>NUCLEOTIDE SEQUENCE [LARGE SCALE GENOMIC DNA]</scope>
    <source>
        <strain evidence="3 4">DJ-2</strain>
    </source>
</reference>
<evidence type="ECO:0000259" key="2">
    <source>
        <dbReference type="Pfam" id="PF03787"/>
    </source>
</evidence>
<dbReference type="EMBL" id="JAAH01000010">
    <property type="protein sequence ID" value="KDE73397.1"/>
    <property type="molecule type" value="Genomic_DNA"/>
</dbReference>
<dbReference type="AlphaFoldDB" id="A0AB73C5D4"/>
<gene>
    <name evidence="3" type="ORF">FUSO8_01680</name>
</gene>
<name>A0AB73C5D4_9FUSO</name>
<dbReference type="GO" id="GO:0051607">
    <property type="term" value="P:defense response to virus"/>
    <property type="evidence" value="ECO:0007669"/>
    <property type="project" value="UniProtKB-KW"/>
</dbReference>
<dbReference type="RefSeq" id="WP_035905440.1">
    <property type="nucleotide sequence ID" value="NZ_JAAH01000010.1"/>
</dbReference>
<evidence type="ECO:0000313" key="4">
    <source>
        <dbReference type="Proteomes" id="UP000027058"/>
    </source>
</evidence>
<comment type="caution">
    <text evidence="3">The sequence shown here is derived from an EMBL/GenBank/DDBJ whole genome shotgun (WGS) entry which is preliminary data.</text>
</comment>
<organism evidence="3 4">
    <name type="scientific">Fusobacterium necrophorum DJ-2</name>
    <dbReference type="NCBI Taxonomy" id="1441737"/>
    <lineage>
        <taxon>Bacteria</taxon>
        <taxon>Fusobacteriati</taxon>
        <taxon>Fusobacteriota</taxon>
        <taxon>Fusobacteriia</taxon>
        <taxon>Fusobacteriales</taxon>
        <taxon>Fusobacteriaceae</taxon>
        <taxon>Fusobacterium</taxon>
    </lineage>
</organism>